<evidence type="ECO:0000256" key="8">
    <source>
        <dbReference type="ARBA" id="ARBA00022989"/>
    </source>
</evidence>
<keyword evidence="15" id="KW-0067">ATP-binding</keyword>
<accession>A0ABV8CS56</accession>
<dbReference type="PANTHER" id="PTHR45436:SF15">
    <property type="entry name" value="SENSOR HISTIDINE KINASE CUSS"/>
    <property type="match status" value="1"/>
</dbReference>
<feature type="region of interest" description="Disordered" evidence="11">
    <location>
        <begin position="74"/>
        <end position="140"/>
    </location>
</feature>
<evidence type="ECO:0000256" key="10">
    <source>
        <dbReference type="ARBA" id="ARBA00023136"/>
    </source>
</evidence>
<gene>
    <name evidence="15" type="ORF">ACFOSS_15865</name>
</gene>
<dbReference type="SUPFAM" id="SSF158472">
    <property type="entry name" value="HAMP domain-like"/>
    <property type="match status" value="1"/>
</dbReference>
<dbReference type="SMART" id="SM00304">
    <property type="entry name" value="HAMP"/>
    <property type="match status" value="1"/>
</dbReference>
<evidence type="ECO:0000256" key="11">
    <source>
        <dbReference type="SAM" id="MobiDB-lite"/>
    </source>
</evidence>
<keyword evidence="16" id="KW-1185">Reference proteome</keyword>
<dbReference type="Gene3D" id="1.10.287.130">
    <property type="match status" value="1"/>
</dbReference>
<keyword evidence="6 12" id="KW-0812">Transmembrane</keyword>
<dbReference type="SMART" id="SM00388">
    <property type="entry name" value="HisKA"/>
    <property type="match status" value="1"/>
</dbReference>
<dbReference type="PANTHER" id="PTHR45436">
    <property type="entry name" value="SENSOR HISTIDINE KINASE YKOH"/>
    <property type="match status" value="1"/>
</dbReference>
<evidence type="ECO:0000256" key="7">
    <source>
        <dbReference type="ARBA" id="ARBA00022777"/>
    </source>
</evidence>
<sequence>MSLFWKILLGFWLSLLLMGGGAAALAKIYEETRRAQPDHLSEGKWVQFALDDTTRLLQEQGPAWIQANFRSQIDHPGAGDHQLAPPRPPMLDGGPPPEGAMPPSPAASMPQGAPPPEQAPSTSRAELRDAPTPGGSQRPPRALTLIVDEQGHDLLGRAVPAIAWMRAQQLWAEEGNSQPAAVRQVTLYNGRSVLLFATNRMMPRAPFIWFELLESPLLLPICALLASLLFSALLARYLVRPIKVLRDGVRRVAQGEFDIQISQQMGGRRDELGQLGRDTDRMASQLSQLMQSQKRLLHDISHDLRSPLARVQVAIGLARQQPERQEEMLQRLEHETGRLDQLIGEVLTLARLESGVPLPQEDYLDLHSLLETLVEDARFEEPEREIRLETSAEGELLLSCRGELLHRAFDNLLRNALQHTPVSSPVVLSLDSLPGQYRVRIRDHGPGIPPELLGEVFEPFHHAGNTRGHGLGLAIARRAIQAHRGVLFAENHHEGGLLLTILLPMHS</sequence>
<dbReference type="SUPFAM" id="SSF55874">
    <property type="entry name" value="ATPase domain of HSP90 chaperone/DNA topoisomerase II/histidine kinase"/>
    <property type="match status" value="1"/>
</dbReference>
<dbReference type="SUPFAM" id="SSF47384">
    <property type="entry name" value="Homodimeric domain of signal transducing histidine kinase"/>
    <property type="match status" value="1"/>
</dbReference>
<keyword evidence="5" id="KW-0808">Transferase</keyword>
<dbReference type="Pfam" id="PF00512">
    <property type="entry name" value="HisKA"/>
    <property type="match status" value="1"/>
</dbReference>
<keyword evidence="10 12" id="KW-0472">Membrane</keyword>
<keyword evidence="7" id="KW-0418">Kinase</keyword>
<dbReference type="InterPro" id="IPR036097">
    <property type="entry name" value="HisK_dim/P_sf"/>
</dbReference>
<evidence type="ECO:0000256" key="5">
    <source>
        <dbReference type="ARBA" id="ARBA00022679"/>
    </source>
</evidence>
<dbReference type="CDD" id="cd00082">
    <property type="entry name" value="HisKA"/>
    <property type="match status" value="1"/>
</dbReference>
<evidence type="ECO:0000256" key="1">
    <source>
        <dbReference type="ARBA" id="ARBA00000085"/>
    </source>
</evidence>
<comment type="caution">
    <text evidence="15">The sequence shown here is derived from an EMBL/GenBank/DDBJ whole genome shotgun (WGS) entry which is preliminary data.</text>
</comment>
<organism evidence="15 16">
    <name type="scientific">Pseudaeromonas sharmana</name>
    <dbReference type="NCBI Taxonomy" id="328412"/>
    <lineage>
        <taxon>Bacteria</taxon>
        <taxon>Pseudomonadati</taxon>
        <taxon>Pseudomonadota</taxon>
        <taxon>Gammaproteobacteria</taxon>
        <taxon>Aeromonadales</taxon>
        <taxon>Aeromonadaceae</taxon>
        <taxon>Pseudaeromonas</taxon>
    </lineage>
</organism>
<feature type="compositionally biased region" description="Pro residues" evidence="11">
    <location>
        <begin position="85"/>
        <end position="105"/>
    </location>
</feature>
<dbReference type="InterPro" id="IPR036890">
    <property type="entry name" value="HATPase_C_sf"/>
</dbReference>
<dbReference type="Gene3D" id="6.10.340.10">
    <property type="match status" value="1"/>
</dbReference>
<proteinExistence type="predicted"/>
<evidence type="ECO:0000256" key="3">
    <source>
        <dbReference type="ARBA" id="ARBA00012438"/>
    </source>
</evidence>
<dbReference type="Gene3D" id="3.30.565.10">
    <property type="entry name" value="Histidine kinase-like ATPase, C-terminal domain"/>
    <property type="match status" value="1"/>
</dbReference>
<dbReference type="InterPro" id="IPR004358">
    <property type="entry name" value="Sig_transdc_His_kin-like_C"/>
</dbReference>
<dbReference type="PROSITE" id="PS50885">
    <property type="entry name" value="HAMP"/>
    <property type="match status" value="1"/>
</dbReference>
<feature type="transmembrane region" description="Helical" evidence="12">
    <location>
        <begin position="217"/>
        <end position="239"/>
    </location>
</feature>
<evidence type="ECO:0000256" key="12">
    <source>
        <dbReference type="SAM" id="Phobius"/>
    </source>
</evidence>
<dbReference type="InterPro" id="IPR005467">
    <property type="entry name" value="His_kinase_dom"/>
</dbReference>
<keyword evidence="8 12" id="KW-1133">Transmembrane helix</keyword>
<evidence type="ECO:0000313" key="16">
    <source>
        <dbReference type="Proteomes" id="UP001595692"/>
    </source>
</evidence>
<dbReference type="RefSeq" id="WP_377154437.1">
    <property type="nucleotide sequence ID" value="NZ_JBHSAF010000015.1"/>
</dbReference>
<dbReference type="EC" id="2.7.13.3" evidence="3"/>
<reference evidence="16" key="1">
    <citation type="journal article" date="2019" name="Int. J. Syst. Evol. Microbiol.">
        <title>The Global Catalogue of Microorganisms (GCM) 10K type strain sequencing project: providing services to taxonomists for standard genome sequencing and annotation.</title>
        <authorList>
            <consortium name="The Broad Institute Genomics Platform"/>
            <consortium name="The Broad Institute Genome Sequencing Center for Infectious Disease"/>
            <person name="Wu L."/>
            <person name="Ma J."/>
        </authorList>
    </citation>
    <scope>NUCLEOTIDE SEQUENCE [LARGE SCALE GENOMIC DNA]</scope>
    <source>
        <strain evidence="16">CCUG 54939</strain>
    </source>
</reference>
<evidence type="ECO:0000256" key="9">
    <source>
        <dbReference type="ARBA" id="ARBA00023012"/>
    </source>
</evidence>
<dbReference type="PROSITE" id="PS50109">
    <property type="entry name" value="HIS_KIN"/>
    <property type="match status" value="1"/>
</dbReference>
<keyword evidence="9" id="KW-0902">Two-component regulatory system</keyword>
<keyword evidence="4" id="KW-0597">Phosphoprotein</keyword>
<dbReference type="GO" id="GO:0005524">
    <property type="term" value="F:ATP binding"/>
    <property type="evidence" value="ECO:0007669"/>
    <property type="project" value="UniProtKB-KW"/>
</dbReference>
<comment type="catalytic activity">
    <reaction evidence="1">
        <text>ATP + protein L-histidine = ADP + protein N-phospho-L-histidine.</text>
        <dbReference type="EC" id="2.7.13.3"/>
    </reaction>
</comment>
<dbReference type="CDD" id="cd00075">
    <property type="entry name" value="HATPase"/>
    <property type="match status" value="1"/>
</dbReference>
<feature type="domain" description="HAMP" evidence="14">
    <location>
        <begin position="236"/>
        <end position="291"/>
    </location>
</feature>
<comment type="subcellular location">
    <subcellularLocation>
        <location evidence="2">Membrane</location>
        <topology evidence="2">Multi-pass membrane protein</topology>
    </subcellularLocation>
</comment>
<evidence type="ECO:0000256" key="6">
    <source>
        <dbReference type="ARBA" id="ARBA00022692"/>
    </source>
</evidence>
<protein>
    <recommendedName>
        <fullName evidence="3">histidine kinase</fullName>
        <ecNumber evidence="3">2.7.13.3</ecNumber>
    </recommendedName>
</protein>
<dbReference type="Pfam" id="PF02518">
    <property type="entry name" value="HATPase_c"/>
    <property type="match status" value="1"/>
</dbReference>
<evidence type="ECO:0000313" key="15">
    <source>
        <dbReference type="EMBL" id="MFC3914921.1"/>
    </source>
</evidence>
<evidence type="ECO:0000259" key="13">
    <source>
        <dbReference type="PROSITE" id="PS50109"/>
    </source>
</evidence>
<name>A0ABV8CS56_9GAMM</name>
<dbReference type="EMBL" id="JBHSAF010000015">
    <property type="protein sequence ID" value="MFC3914921.1"/>
    <property type="molecule type" value="Genomic_DNA"/>
</dbReference>
<evidence type="ECO:0000256" key="4">
    <source>
        <dbReference type="ARBA" id="ARBA00022553"/>
    </source>
</evidence>
<dbReference type="InterPro" id="IPR003660">
    <property type="entry name" value="HAMP_dom"/>
</dbReference>
<dbReference type="CDD" id="cd06225">
    <property type="entry name" value="HAMP"/>
    <property type="match status" value="1"/>
</dbReference>
<feature type="domain" description="Histidine kinase" evidence="13">
    <location>
        <begin position="299"/>
        <end position="507"/>
    </location>
</feature>
<dbReference type="Proteomes" id="UP001595692">
    <property type="component" value="Unassembled WGS sequence"/>
</dbReference>
<dbReference type="Pfam" id="PF00672">
    <property type="entry name" value="HAMP"/>
    <property type="match status" value="1"/>
</dbReference>
<dbReference type="InterPro" id="IPR003594">
    <property type="entry name" value="HATPase_dom"/>
</dbReference>
<dbReference type="PRINTS" id="PR00344">
    <property type="entry name" value="BCTRLSENSOR"/>
</dbReference>
<evidence type="ECO:0000259" key="14">
    <source>
        <dbReference type="PROSITE" id="PS50885"/>
    </source>
</evidence>
<dbReference type="SMART" id="SM00387">
    <property type="entry name" value="HATPase_c"/>
    <property type="match status" value="1"/>
</dbReference>
<dbReference type="InterPro" id="IPR050428">
    <property type="entry name" value="TCS_sensor_his_kinase"/>
</dbReference>
<dbReference type="InterPro" id="IPR003661">
    <property type="entry name" value="HisK_dim/P_dom"/>
</dbReference>
<evidence type="ECO:0000256" key="2">
    <source>
        <dbReference type="ARBA" id="ARBA00004141"/>
    </source>
</evidence>
<keyword evidence="15" id="KW-0547">Nucleotide-binding</keyword>